<sequence>MTEQNKVVIVGAGLVGSLAAIYMARLGHNVVVYEKRPGRSINLALSTRGILALKDVGLDKLVLDLAIPMKGRMLHSADGKSTSVVINSVSRRGLNEILLNAAEELENVEFHFEQELQTMDANTGTLSFLHPQTGAETIETADFILGCDGAFSAVRREMLKFARMDFAQSYVPHGYKEFSILPDEKGDWKMPLNYLHIWPRGQFMLIALPNPVKSSSDVKTLFQTHFPDALELIGEDRVAQEYTKNPVGSLVTMKVLLLGDAAHAVVPFYGQGMNAGFEDLTVLSQILTEVPDRLEAFQKYSTTRNPDAHAIADLALYNYWEMSTAMTSRLFKLKRSLYAKLHKLMPKIMVPLYSMVAFSSIPYAEVIRRADRQETIANFIFGGLGASVLAALGLSLRRLCTQ</sequence>
<feature type="transmembrane region" description="Helical" evidence="7">
    <location>
        <begin position="6"/>
        <end position="26"/>
    </location>
</feature>
<keyword evidence="7" id="KW-1133">Transmembrane helix</keyword>
<keyword evidence="2" id="KW-0285">Flavoprotein</keyword>
<evidence type="ECO:0000256" key="5">
    <source>
        <dbReference type="ARBA" id="ARBA00023002"/>
    </source>
</evidence>
<evidence type="ECO:0000256" key="4">
    <source>
        <dbReference type="ARBA" id="ARBA00022857"/>
    </source>
</evidence>
<gene>
    <name evidence="9" type="ORF">PSACC_03341</name>
</gene>
<dbReference type="OrthoDB" id="10053569at2759"/>
<dbReference type="InterPro" id="IPR002938">
    <property type="entry name" value="FAD-bd"/>
</dbReference>
<organism evidence="9 10">
    <name type="scientific">Paramicrosporidium saccamoebae</name>
    <dbReference type="NCBI Taxonomy" id="1246581"/>
    <lineage>
        <taxon>Eukaryota</taxon>
        <taxon>Fungi</taxon>
        <taxon>Fungi incertae sedis</taxon>
        <taxon>Cryptomycota</taxon>
        <taxon>Cryptomycota incertae sedis</taxon>
        <taxon>Paramicrosporidium</taxon>
    </lineage>
</organism>
<dbReference type="GO" id="GO:0004502">
    <property type="term" value="F:kynurenine 3-monooxygenase activity"/>
    <property type="evidence" value="ECO:0007669"/>
    <property type="project" value="TreeGrafter"/>
</dbReference>
<dbReference type="GO" id="GO:0005741">
    <property type="term" value="C:mitochondrial outer membrane"/>
    <property type="evidence" value="ECO:0007669"/>
    <property type="project" value="TreeGrafter"/>
</dbReference>
<evidence type="ECO:0000256" key="1">
    <source>
        <dbReference type="ARBA" id="ARBA00001974"/>
    </source>
</evidence>
<proteinExistence type="predicted"/>
<dbReference type="GO" id="GO:0071949">
    <property type="term" value="F:FAD binding"/>
    <property type="evidence" value="ECO:0007669"/>
    <property type="project" value="InterPro"/>
</dbReference>
<evidence type="ECO:0000256" key="6">
    <source>
        <dbReference type="ARBA" id="ARBA00023033"/>
    </source>
</evidence>
<keyword evidence="3" id="KW-0274">FAD</keyword>
<dbReference type="PANTHER" id="PTHR46028">
    <property type="entry name" value="KYNURENINE 3-MONOOXYGENASE"/>
    <property type="match status" value="1"/>
</dbReference>
<dbReference type="AlphaFoldDB" id="A0A2H9TGJ3"/>
<evidence type="ECO:0000256" key="2">
    <source>
        <dbReference type="ARBA" id="ARBA00022630"/>
    </source>
</evidence>
<feature type="transmembrane region" description="Helical" evidence="7">
    <location>
        <begin position="344"/>
        <end position="364"/>
    </location>
</feature>
<dbReference type="STRING" id="1246581.A0A2H9TGJ3"/>
<evidence type="ECO:0000259" key="8">
    <source>
        <dbReference type="Pfam" id="PF01494"/>
    </source>
</evidence>
<feature type="transmembrane region" description="Helical" evidence="7">
    <location>
        <begin position="376"/>
        <end position="396"/>
    </location>
</feature>
<keyword evidence="5" id="KW-0560">Oxidoreductase</keyword>
<dbReference type="PRINTS" id="PR00420">
    <property type="entry name" value="RNGMNOXGNASE"/>
</dbReference>
<dbReference type="GO" id="GO:0070189">
    <property type="term" value="P:kynurenine metabolic process"/>
    <property type="evidence" value="ECO:0007669"/>
    <property type="project" value="TreeGrafter"/>
</dbReference>
<dbReference type="EMBL" id="MTSL01000205">
    <property type="protein sequence ID" value="PJF16851.1"/>
    <property type="molecule type" value="Genomic_DNA"/>
</dbReference>
<feature type="domain" description="FAD-binding" evidence="8">
    <location>
        <begin position="6"/>
        <end position="158"/>
    </location>
</feature>
<dbReference type="Proteomes" id="UP000240830">
    <property type="component" value="Unassembled WGS sequence"/>
</dbReference>
<evidence type="ECO:0000256" key="3">
    <source>
        <dbReference type="ARBA" id="ARBA00022827"/>
    </source>
</evidence>
<dbReference type="Pfam" id="PF01494">
    <property type="entry name" value="FAD_binding_3"/>
    <property type="match status" value="2"/>
</dbReference>
<evidence type="ECO:0000313" key="10">
    <source>
        <dbReference type="Proteomes" id="UP000240830"/>
    </source>
</evidence>
<accession>A0A2H9TGJ3</accession>
<keyword evidence="6 9" id="KW-0503">Monooxygenase</keyword>
<keyword evidence="7" id="KW-0812">Transmembrane</keyword>
<protein>
    <submittedName>
        <fullName evidence="9">Kynurenine 3-monooxygenase</fullName>
    </submittedName>
</protein>
<dbReference type="SUPFAM" id="SSF51905">
    <property type="entry name" value="FAD/NAD(P)-binding domain"/>
    <property type="match status" value="1"/>
</dbReference>
<feature type="domain" description="FAD-binding" evidence="8">
    <location>
        <begin position="254"/>
        <end position="313"/>
    </location>
</feature>
<evidence type="ECO:0000256" key="7">
    <source>
        <dbReference type="SAM" id="Phobius"/>
    </source>
</evidence>
<keyword evidence="10" id="KW-1185">Reference proteome</keyword>
<dbReference type="Gene3D" id="3.50.50.60">
    <property type="entry name" value="FAD/NAD(P)-binding domain"/>
    <property type="match status" value="1"/>
</dbReference>
<comment type="cofactor">
    <cofactor evidence="1">
        <name>FAD</name>
        <dbReference type="ChEBI" id="CHEBI:57692"/>
    </cofactor>
</comment>
<dbReference type="InterPro" id="IPR036188">
    <property type="entry name" value="FAD/NAD-bd_sf"/>
</dbReference>
<keyword evidence="7" id="KW-0472">Membrane</keyword>
<reference evidence="9 10" key="1">
    <citation type="submission" date="2016-10" db="EMBL/GenBank/DDBJ databases">
        <title>The genome of Paramicrosporidium saccamoebae is the missing link in understanding Cryptomycota and Microsporidia evolution.</title>
        <authorList>
            <person name="Quandt C.A."/>
            <person name="Beaudet D."/>
            <person name="Corsaro D."/>
            <person name="Michel R."/>
            <person name="Corradi N."/>
            <person name="James T."/>
        </authorList>
    </citation>
    <scope>NUCLEOTIDE SEQUENCE [LARGE SCALE GENOMIC DNA]</scope>
    <source>
        <strain evidence="9 10">KSL3</strain>
    </source>
</reference>
<keyword evidence="4" id="KW-0521">NADP</keyword>
<comment type="caution">
    <text evidence="9">The sequence shown here is derived from an EMBL/GenBank/DDBJ whole genome shotgun (WGS) entry which is preliminary data.</text>
</comment>
<name>A0A2H9TGJ3_9FUNG</name>
<evidence type="ECO:0000313" key="9">
    <source>
        <dbReference type="EMBL" id="PJF16851.1"/>
    </source>
</evidence>
<dbReference type="PANTHER" id="PTHR46028:SF2">
    <property type="entry name" value="KYNURENINE 3-MONOOXYGENASE"/>
    <property type="match status" value="1"/>
</dbReference>